<dbReference type="Pfam" id="PF00480">
    <property type="entry name" value="ROK"/>
    <property type="match status" value="1"/>
</dbReference>
<comment type="similarity">
    <text evidence="1">Belongs to the ROK (NagC/XylR) family.</text>
</comment>
<dbReference type="PANTHER" id="PTHR18964:SF149">
    <property type="entry name" value="BIFUNCTIONAL UDP-N-ACETYLGLUCOSAMINE 2-EPIMERASE_N-ACETYLMANNOSAMINE KINASE"/>
    <property type="match status" value="1"/>
</dbReference>
<reference evidence="2 3" key="1">
    <citation type="submission" date="2020-08" db="EMBL/GenBank/DDBJ databases">
        <title>Genomic Encyclopedia of Type Strains, Phase IV (KMG-V): Genome sequencing to study the core and pangenomes of soil and plant-associated prokaryotes.</title>
        <authorList>
            <person name="Whitman W."/>
        </authorList>
    </citation>
    <scope>NUCLEOTIDE SEQUENCE [LARGE SCALE GENOMIC DNA]</scope>
    <source>
        <strain evidence="2 3">M8UP14</strain>
    </source>
</reference>
<evidence type="ECO:0000313" key="3">
    <source>
        <dbReference type="Proteomes" id="UP000540989"/>
    </source>
</evidence>
<dbReference type="GO" id="GO:0004340">
    <property type="term" value="F:glucokinase activity"/>
    <property type="evidence" value="ECO:0007669"/>
    <property type="project" value="UniProtKB-EC"/>
</dbReference>
<protein>
    <submittedName>
        <fullName evidence="2">Glucokinase</fullName>
        <ecNumber evidence="2">2.7.1.2</ecNumber>
    </submittedName>
</protein>
<keyword evidence="2" id="KW-0808">Transferase</keyword>
<accession>A0A7W8E5B1</accession>
<keyword evidence="3" id="KW-1185">Reference proteome</keyword>
<dbReference type="SUPFAM" id="SSF53067">
    <property type="entry name" value="Actin-like ATPase domain"/>
    <property type="match status" value="1"/>
</dbReference>
<dbReference type="Gene3D" id="3.30.420.40">
    <property type="match status" value="2"/>
</dbReference>
<dbReference type="EC" id="2.7.1.2" evidence="2"/>
<name>A0A7W8E5B1_9BACT</name>
<proteinExistence type="inferred from homology"/>
<dbReference type="RefSeq" id="WP_184217249.1">
    <property type="nucleotide sequence ID" value="NZ_JACHIP010000003.1"/>
</dbReference>
<dbReference type="EMBL" id="JACHIP010000003">
    <property type="protein sequence ID" value="MBB5058025.1"/>
    <property type="molecule type" value="Genomic_DNA"/>
</dbReference>
<organism evidence="2 3">
    <name type="scientific">Granulicella aggregans</name>
    <dbReference type="NCBI Taxonomy" id="474949"/>
    <lineage>
        <taxon>Bacteria</taxon>
        <taxon>Pseudomonadati</taxon>
        <taxon>Acidobacteriota</taxon>
        <taxon>Terriglobia</taxon>
        <taxon>Terriglobales</taxon>
        <taxon>Acidobacteriaceae</taxon>
        <taxon>Granulicella</taxon>
    </lineage>
</organism>
<dbReference type="AlphaFoldDB" id="A0A7W8E5B1"/>
<gene>
    <name evidence="2" type="ORF">HDF16_002731</name>
</gene>
<keyword evidence="2" id="KW-0418">Kinase</keyword>
<dbReference type="PANTHER" id="PTHR18964">
    <property type="entry name" value="ROK (REPRESSOR, ORF, KINASE) FAMILY"/>
    <property type="match status" value="1"/>
</dbReference>
<sequence length="313" mass="32582">MSVLAVDLGGSHVGLAVEAEGRVLAEMTIATDARSMSEVLPKIEAGLLDCCERAGVSPRNCRGIGFGIPSLVDGRTGEVLSAFNKFADLDAGALRGWSEVVFGLPLRIENDAALALLGEHRAGAARGFGDVVLVTLGTGIGVSAMLEHRLIRSRMGHAGSLGGHFTLKMDGRRCACGAIGCAEAEASTSVLPAIAAAWPGFAESELAASTRLDYAEVFRAKEAGDRVAREIVDHSIAVWSALAATLVHAYGPQVILFGGGVMARGEEILGPVRAYVQRHAWRSSRGASQIESAALGTHAAYVGAEALFEEGYV</sequence>
<evidence type="ECO:0000313" key="2">
    <source>
        <dbReference type="EMBL" id="MBB5058025.1"/>
    </source>
</evidence>
<dbReference type="InterPro" id="IPR000600">
    <property type="entry name" value="ROK"/>
</dbReference>
<dbReference type="Proteomes" id="UP000540989">
    <property type="component" value="Unassembled WGS sequence"/>
</dbReference>
<evidence type="ECO:0000256" key="1">
    <source>
        <dbReference type="ARBA" id="ARBA00006479"/>
    </source>
</evidence>
<comment type="caution">
    <text evidence="2">The sequence shown here is derived from an EMBL/GenBank/DDBJ whole genome shotgun (WGS) entry which is preliminary data.</text>
</comment>
<dbReference type="InterPro" id="IPR043129">
    <property type="entry name" value="ATPase_NBD"/>
</dbReference>